<protein>
    <submittedName>
        <fullName evidence="2">Glycosyltransferase, group 2 family protein</fullName>
    </submittedName>
</protein>
<dbReference type="Proteomes" id="UP000027442">
    <property type="component" value="Unassembled WGS sequence"/>
</dbReference>
<dbReference type="GO" id="GO:0016758">
    <property type="term" value="F:hexosyltransferase activity"/>
    <property type="evidence" value="ECO:0007669"/>
    <property type="project" value="UniProtKB-ARBA"/>
</dbReference>
<keyword evidence="2" id="KW-0808">Transferase</keyword>
<feature type="domain" description="Glycosyltransferase 2-like" evidence="1">
    <location>
        <begin position="11"/>
        <end position="176"/>
    </location>
</feature>
<dbReference type="Gene3D" id="3.90.550.10">
    <property type="entry name" value="Spore Coat Polysaccharide Biosynthesis Protein SpsA, Chain A"/>
    <property type="match status" value="1"/>
</dbReference>
<dbReference type="RefSeq" id="WP_018966608.1">
    <property type="nucleotide sequence ID" value="NZ_KB899211.1"/>
</dbReference>
<proteinExistence type="predicted"/>
<dbReference type="SUPFAM" id="SSF53448">
    <property type="entry name" value="Nucleotide-diphospho-sugar transferases"/>
    <property type="match status" value="1"/>
</dbReference>
<accession>A0A069QF83</accession>
<dbReference type="CDD" id="cd00761">
    <property type="entry name" value="Glyco_tranf_GTA_type"/>
    <property type="match status" value="1"/>
</dbReference>
<name>A0A069QF83_HOYLO</name>
<evidence type="ECO:0000259" key="1">
    <source>
        <dbReference type="Pfam" id="PF00535"/>
    </source>
</evidence>
<sequence>MYNNNIVMKFSIIIPHFNVPDLLERALSSIPNRQDTEIIVVDDSSSEENKLKLRAVCKESSKPVRLLEQPNNMGGGAARNAGMDVAIGDFLLFLDADDFFNECINDIMNEYANDEKHDVIFFKASSVDNVTLEPRDRLNYLNDQIDKWLANPQKGEIELRYSFGVPVCKLIRRSVVVENNLRFDETRIHNDTTFAYQLGYVANQICADVRFGYCATIREGSVSRQESDELRLVTINILGRAVLFFREKLHISHMEDQLSFNLYILLRKRSYKYFIKGIDELVKIGFSRDDIFSFFSRQMALDSLKSTIWVILFSPIFKIKILSLKGIFRYTIISCFKNKKALYTLL</sequence>
<organism evidence="2 3">
    <name type="scientific">Hoylesella loescheii DSM 19665 = JCM 12249 = ATCC 15930</name>
    <dbReference type="NCBI Taxonomy" id="1122985"/>
    <lineage>
        <taxon>Bacteria</taxon>
        <taxon>Pseudomonadati</taxon>
        <taxon>Bacteroidota</taxon>
        <taxon>Bacteroidia</taxon>
        <taxon>Bacteroidales</taxon>
        <taxon>Prevotellaceae</taxon>
        <taxon>Hoylesella</taxon>
    </lineage>
</organism>
<evidence type="ECO:0000313" key="3">
    <source>
        <dbReference type="Proteomes" id="UP000027442"/>
    </source>
</evidence>
<dbReference type="eggNOG" id="COG1216">
    <property type="taxonomic scope" value="Bacteria"/>
</dbReference>
<dbReference type="PANTHER" id="PTHR22916">
    <property type="entry name" value="GLYCOSYLTRANSFERASE"/>
    <property type="match status" value="1"/>
</dbReference>
<dbReference type="HOGENOM" id="CLU_025996_9_0_10"/>
<reference evidence="2 3" key="1">
    <citation type="submission" date="2013-08" db="EMBL/GenBank/DDBJ databases">
        <authorList>
            <person name="Weinstock G."/>
            <person name="Sodergren E."/>
            <person name="Wylie T."/>
            <person name="Fulton L."/>
            <person name="Fulton R."/>
            <person name="Fronick C."/>
            <person name="O'Laughlin M."/>
            <person name="Godfrey J."/>
            <person name="Miner T."/>
            <person name="Herter B."/>
            <person name="Appelbaum E."/>
            <person name="Cordes M."/>
            <person name="Lek S."/>
            <person name="Wollam A."/>
            <person name="Pepin K.H."/>
            <person name="Palsikar V.B."/>
            <person name="Mitreva M."/>
            <person name="Wilson R.K."/>
        </authorList>
    </citation>
    <scope>NUCLEOTIDE SEQUENCE [LARGE SCALE GENOMIC DNA]</scope>
    <source>
        <strain evidence="2 3">ATCC 15930</strain>
    </source>
</reference>
<keyword evidence="3" id="KW-1185">Reference proteome</keyword>
<dbReference type="PATRIC" id="fig|1122985.7.peg.2574"/>
<dbReference type="EMBL" id="JNGW01000106">
    <property type="protein sequence ID" value="KDR51465.1"/>
    <property type="molecule type" value="Genomic_DNA"/>
</dbReference>
<dbReference type="Pfam" id="PF00535">
    <property type="entry name" value="Glycos_transf_2"/>
    <property type="match status" value="1"/>
</dbReference>
<dbReference type="AlphaFoldDB" id="A0A069QF83"/>
<gene>
    <name evidence="2" type="ORF">HMPREF1991_02486</name>
</gene>
<dbReference type="PANTHER" id="PTHR22916:SF3">
    <property type="entry name" value="UDP-GLCNAC:BETAGAL BETA-1,3-N-ACETYLGLUCOSAMINYLTRANSFERASE-LIKE PROTEIN 1"/>
    <property type="match status" value="1"/>
</dbReference>
<dbReference type="InterPro" id="IPR029044">
    <property type="entry name" value="Nucleotide-diphossugar_trans"/>
</dbReference>
<comment type="caution">
    <text evidence="2">The sequence shown here is derived from an EMBL/GenBank/DDBJ whole genome shotgun (WGS) entry which is preliminary data.</text>
</comment>
<dbReference type="InterPro" id="IPR001173">
    <property type="entry name" value="Glyco_trans_2-like"/>
</dbReference>
<evidence type="ECO:0000313" key="2">
    <source>
        <dbReference type="EMBL" id="KDR51465.1"/>
    </source>
</evidence>